<proteinExistence type="predicted"/>
<dbReference type="InterPro" id="IPR037522">
    <property type="entry name" value="HD_GYP_dom"/>
</dbReference>
<comment type="caution">
    <text evidence="2">The sequence shown here is derived from an EMBL/GenBank/DDBJ whole genome shotgun (WGS) entry which is preliminary data.</text>
</comment>
<dbReference type="Pfam" id="PF13487">
    <property type="entry name" value="HD_5"/>
    <property type="match status" value="1"/>
</dbReference>
<protein>
    <submittedName>
        <fullName evidence="2">HD domain-containing protein</fullName>
    </submittedName>
</protein>
<dbReference type="InterPro" id="IPR003607">
    <property type="entry name" value="HD/PDEase_dom"/>
</dbReference>
<dbReference type="CDD" id="cd00077">
    <property type="entry name" value="HDc"/>
    <property type="match status" value="1"/>
</dbReference>
<organism evidence="2">
    <name type="scientific">candidate division WOR-3 bacterium</name>
    <dbReference type="NCBI Taxonomy" id="2052148"/>
    <lineage>
        <taxon>Bacteria</taxon>
        <taxon>Bacteria division WOR-3</taxon>
    </lineage>
</organism>
<dbReference type="Proteomes" id="UP000886014">
    <property type="component" value="Unassembled WGS sequence"/>
</dbReference>
<reference evidence="2" key="1">
    <citation type="journal article" date="2020" name="mSystems">
        <title>Genome- and Community-Level Interaction Insights into Carbon Utilization and Element Cycling Functions of Hydrothermarchaeota in Hydrothermal Sediment.</title>
        <authorList>
            <person name="Zhou Z."/>
            <person name="Liu Y."/>
            <person name="Xu W."/>
            <person name="Pan J."/>
            <person name="Luo Z.H."/>
            <person name="Li M."/>
        </authorList>
    </citation>
    <scope>NUCLEOTIDE SEQUENCE [LARGE SCALE GENOMIC DNA]</scope>
    <source>
        <strain evidence="2">HyVt-94</strain>
    </source>
</reference>
<dbReference type="PROSITE" id="PS51832">
    <property type="entry name" value="HD_GYP"/>
    <property type="match status" value="1"/>
</dbReference>
<gene>
    <name evidence="2" type="ORF">ENL41_02650</name>
</gene>
<dbReference type="PANTHER" id="PTHR43155:SF2">
    <property type="entry name" value="CYCLIC DI-GMP PHOSPHODIESTERASE PA4108"/>
    <property type="match status" value="1"/>
</dbReference>
<evidence type="ECO:0000259" key="1">
    <source>
        <dbReference type="PROSITE" id="PS51832"/>
    </source>
</evidence>
<sequence>MEKREIDEKIVISLQALMNNIKLYDKGHPAIQKSLSELLGLIKPKLEEDGELTITLRSWYLYINGMRIKIKTTNFLQLKNFMELLSEKDIGGIVINQNVKDEEVLLFLELLTKEDLHREDILKLLKENEVQSIHILPLVHSGEIIDPKKRVKQIYFETINLVKQISTTENITQKLFSKFTVGIYYLIDTLKASEGLLLGLTVVKNYDDYLYNHSVNVAILSLSIGVRIGLKSKELLKLGQSALLHDIGMTQIPKDLLVKEGILTSEEWKIVKTHPIIGAEMTMDLVGLNEETADVILAVLEHQKGYDGSGYPDFVNVKPLSLFSRIIQIADFYDAVTTPRIHNPVPMSPAEAMAHLIKNAGKLFDPILSKFFVNLLGIYPLGTLVFLNTGEWGLVIGQPQDRLNIHKPIVLLIKDSTGKDIPRRIVDLSKSDLEIREAESPWKFGIDPAEYFLE</sequence>
<feature type="domain" description="HD-GYP" evidence="1">
    <location>
        <begin position="188"/>
        <end position="388"/>
    </location>
</feature>
<dbReference type="SUPFAM" id="SSF109604">
    <property type="entry name" value="HD-domain/PDEase-like"/>
    <property type="match status" value="1"/>
</dbReference>
<dbReference type="Gene3D" id="1.10.3210.10">
    <property type="entry name" value="Hypothetical protein af1432"/>
    <property type="match status" value="1"/>
</dbReference>
<evidence type="ECO:0000313" key="2">
    <source>
        <dbReference type="EMBL" id="HHF58305.1"/>
    </source>
</evidence>
<name>A0A7C5I4R8_UNCW3</name>
<dbReference type="AlphaFoldDB" id="A0A7C5I4R8"/>
<dbReference type="PANTHER" id="PTHR43155">
    <property type="entry name" value="CYCLIC DI-GMP PHOSPHODIESTERASE PA4108-RELATED"/>
    <property type="match status" value="1"/>
</dbReference>
<dbReference type="EMBL" id="DRTV01000188">
    <property type="protein sequence ID" value="HHF58305.1"/>
    <property type="molecule type" value="Genomic_DNA"/>
</dbReference>
<accession>A0A7C5I4R8</accession>
<dbReference type="SMART" id="SM00471">
    <property type="entry name" value="HDc"/>
    <property type="match status" value="1"/>
</dbReference>